<feature type="region of interest" description="Disordered" evidence="4">
    <location>
        <begin position="357"/>
        <end position="455"/>
    </location>
</feature>
<dbReference type="InterPro" id="IPR052435">
    <property type="entry name" value="YY1-Transcr_Regul"/>
</dbReference>
<gene>
    <name evidence="5" type="ORF">IPOD504_LOCUS3948</name>
</gene>
<keyword evidence="1" id="KW-0805">Transcription regulation</keyword>
<evidence type="ECO:0008006" key="7">
    <source>
        <dbReference type="Google" id="ProtNLM"/>
    </source>
</evidence>
<evidence type="ECO:0000313" key="6">
    <source>
        <dbReference type="Proteomes" id="UP000837857"/>
    </source>
</evidence>
<dbReference type="Proteomes" id="UP000837857">
    <property type="component" value="Chromosome 14"/>
</dbReference>
<keyword evidence="6" id="KW-1185">Reference proteome</keyword>
<feature type="region of interest" description="Disordered" evidence="4">
    <location>
        <begin position="817"/>
        <end position="847"/>
    </location>
</feature>
<feature type="region of interest" description="Disordered" evidence="4">
    <location>
        <begin position="1"/>
        <end position="52"/>
    </location>
</feature>
<dbReference type="EMBL" id="OW152826">
    <property type="protein sequence ID" value="CAH2042596.1"/>
    <property type="molecule type" value="Genomic_DNA"/>
</dbReference>
<evidence type="ECO:0000256" key="1">
    <source>
        <dbReference type="ARBA" id="ARBA00023015"/>
    </source>
</evidence>
<keyword evidence="2" id="KW-0804">Transcription</keyword>
<keyword evidence="3" id="KW-0539">Nucleus</keyword>
<feature type="region of interest" description="Disordered" evidence="4">
    <location>
        <begin position="1138"/>
        <end position="1231"/>
    </location>
</feature>
<feature type="compositionally biased region" description="Polar residues" evidence="4">
    <location>
        <begin position="379"/>
        <end position="394"/>
    </location>
</feature>
<proteinExistence type="predicted"/>
<dbReference type="PANTHER" id="PTHR16088">
    <property type="entry name" value="YY1 ASSOCIATED PROTEIN-RELATED"/>
    <property type="match status" value="1"/>
</dbReference>
<dbReference type="PANTHER" id="PTHR16088:SF3">
    <property type="entry name" value="GON-4-LIKE PROTEIN"/>
    <property type="match status" value="1"/>
</dbReference>
<feature type="compositionally biased region" description="Basic and acidic residues" evidence="4">
    <location>
        <begin position="1205"/>
        <end position="1231"/>
    </location>
</feature>
<name>A0ABN8HZL4_9NEOP</name>
<feature type="compositionally biased region" description="Polar residues" evidence="4">
    <location>
        <begin position="357"/>
        <end position="371"/>
    </location>
</feature>
<feature type="compositionally biased region" description="Polar residues" evidence="4">
    <location>
        <begin position="822"/>
        <end position="835"/>
    </location>
</feature>
<feature type="region of interest" description="Disordered" evidence="4">
    <location>
        <begin position="282"/>
        <end position="310"/>
    </location>
</feature>
<feature type="non-terminal residue" evidence="5">
    <location>
        <position position="1"/>
    </location>
</feature>
<evidence type="ECO:0000313" key="5">
    <source>
        <dbReference type="EMBL" id="CAH2042596.1"/>
    </source>
</evidence>
<evidence type="ECO:0000256" key="3">
    <source>
        <dbReference type="ARBA" id="ARBA00023242"/>
    </source>
</evidence>
<feature type="compositionally biased region" description="Basic and acidic residues" evidence="4">
    <location>
        <begin position="166"/>
        <end position="180"/>
    </location>
</feature>
<accession>A0ABN8HZL4</accession>
<feature type="compositionally biased region" description="Basic residues" evidence="4">
    <location>
        <begin position="28"/>
        <end position="38"/>
    </location>
</feature>
<evidence type="ECO:0000256" key="2">
    <source>
        <dbReference type="ARBA" id="ARBA00023163"/>
    </source>
</evidence>
<sequence length="1307" mass="148505">MNESGDKDGQIINSNSPLTITESDIKSKRISRCRKRKRLENSSSSESESMLPENALEMEKNLHASAIKNNLDDASVKKILKKVVTNDHVLALVKLREEEEESSTEENIRPKLTRAKVKELMKVSPKNAPWSLELTPIKHIPIKTRPEVKALIAQELPDDEDDDEYEPTHEDLPSDDDHTLESCSDVDSMPPTPATPRRQTATSPGVIKDGPFKVPQEVATPTRRRPTSQERATIALRTRSKLSLSATPIEHIEGSFVPPDDVPAPDAEDPVWNEFLEGCLNPAHSARNEDDDDADPEYNVAADPDANDEDEALENNIIRISKKELNDLVTELFSIMPEATVEDELAADLANKVLSENNTENNAVLENTQEPMSDEEDTSNVQRTRSKNVQQKPTNAEKEPRKKPKQQKKPTTKKVNSRLMRGVRARGEERDGSESPPPPPVLRAMSDSSRTELSPEPPLVVHLTDVPELLPEQILILQQQLRQHIQLSASNFLQLFAHPDYWNFAHKYKEYLTVLNDLAKAKPNSVANVCNLKPALDLIASWESSTSEPTPENNEMVEFVKKQMERSRNRTAQKNLYVGDFHNTLMDVVANSTVFLYPYLLPAMPFRDEPGRRFRFLRVEDQLIAHGLDEFWRYVDMNPKLYKSHYKGPARCGLRVATRLLCRHMMPWFAPHSLLAHVFYVRRNDKENPIYKFFESRKVDPVKHVLLPYNEKLTLYEQPEYEMPRIWVRHLAKSSQRFKDYMYRRTNVTGVRPQGVEISVGETAKSLEKKPLPIKFFKAAKKSKQNPCPQSPPAVSDKVDVQVKNAADLQPTILYGDDRNTRTVNSASEPICSTTERSEPAANEENRAGSTAAIINSGPEKSESSGALSQSANCAGPHCGCCVMLRRICKERQKLITEYFGPRPYRTAAVCPCGGVDRPRLGTGLRLLLRHYKSRAMYVHNDTRLRHAQCDENAADFDYANIPKDCVTELDDAGDTNDSAFVTYFTQKLLIRLAIVRNHETKKRVYSLFSKFDHLEGDVVQLATSLEKLFDVELVDMFKEFLRFLTPEQADKINKFKDYFTQACVSDLVKRISVEVTDKSKKQALLARLITSFTDNKSTPCQICSDLLSYMGDNKELAKYTFNLFPHSRVAGGTCHPIVTQSVNTPQNPPPDESDHEEATLRICEEAEVGLSSNDDRNAREEQPTDEFPKSPKVEVPEEEIDEMTEGHLQESESNKKFSNEDNIKVESDDESVKSETSEWLRSEDKLILEILKNRLTREERQNKTILDIFEEKEVMQMITDSLSHKSNKDVTDRVMYLLELLVLSEN</sequence>
<evidence type="ECO:0000256" key="4">
    <source>
        <dbReference type="SAM" id="MobiDB-lite"/>
    </source>
</evidence>
<reference evidence="5" key="1">
    <citation type="submission" date="2022-03" db="EMBL/GenBank/DDBJ databases">
        <authorList>
            <person name="Martin H S."/>
        </authorList>
    </citation>
    <scope>NUCLEOTIDE SEQUENCE</scope>
</reference>
<feature type="compositionally biased region" description="Basic residues" evidence="4">
    <location>
        <begin position="401"/>
        <end position="424"/>
    </location>
</feature>
<feature type="compositionally biased region" description="Basic and acidic residues" evidence="4">
    <location>
        <begin position="836"/>
        <end position="847"/>
    </location>
</feature>
<feature type="compositionally biased region" description="Basic and acidic residues" evidence="4">
    <location>
        <begin position="1174"/>
        <end position="1196"/>
    </location>
</feature>
<organism evidence="5 6">
    <name type="scientific">Iphiclides podalirius</name>
    <name type="common">scarce swallowtail</name>
    <dbReference type="NCBI Taxonomy" id="110791"/>
    <lineage>
        <taxon>Eukaryota</taxon>
        <taxon>Metazoa</taxon>
        <taxon>Ecdysozoa</taxon>
        <taxon>Arthropoda</taxon>
        <taxon>Hexapoda</taxon>
        <taxon>Insecta</taxon>
        <taxon>Pterygota</taxon>
        <taxon>Neoptera</taxon>
        <taxon>Endopterygota</taxon>
        <taxon>Lepidoptera</taxon>
        <taxon>Glossata</taxon>
        <taxon>Ditrysia</taxon>
        <taxon>Papilionoidea</taxon>
        <taxon>Papilionidae</taxon>
        <taxon>Papilioninae</taxon>
        <taxon>Iphiclides</taxon>
    </lineage>
</organism>
<protein>
    <recommendedName>
        <fullName evidence="7">GON-4-like protein</fullName>
    </recommendedName>
</protein>
<feature type="region of interest" description="Disordered" evidence="4">
    <location>
        <begin position="158"/>
        <end position="231"/>
    </location>
</feature>
<feature type="compositionally biased region" description="Polar residues" evidence="4">
    <location>
        <begin position="11"/>
        <end position="22"/>
    </location>
</feature>